<evidence type="ECO:0000313" key="15">
    <source>
        <dbReference type="EMBL" id="OAA61843.1"/>
    </source>
</evidence>
<dbReference type="PROSITE" id="PS51384">
    <property type="entry name" value="FAD_FR"/>
    <property type="match status" value="1"/>
</dbReference>
<evidence type="ECO:0000256" key="1">
    <source>
        <dbReference type="ARBA" id="ARBA00004141"/>
    </source>
</evidence>
<evidence type="ECO:0000256" key="8">
    <source>
        <dbReference type="ARBA" id="ARBA00023065"/>
    </source>
</evidence>
<dbReference type="SFLD" id="SFLDS00052">
    <property type="entry name" value="Ferric_Reductase_Domain"/>
    <property type="match status" value="1"/>
</dbReference>
<keyword evidence="7" id="KW-0560">Oxidoreductase</keyword>
<feature type="transmembrane region" description="Helical" evidence="12">
    <location>
        <begin position="309"/>
        <end position="328"/>
    </location>
</feature>
<dbReference type="CDD" id="cd06186">
    <property type="entry name" value="NOX_Duox_like_FAD_NADP"/>
    <property type="match status" value="1"/>
</dbReference>
<dbReference type="SFLD" id="SFLDG01168">
    <property type="entry name" value="Ferric_reductase_subgroup_(FRE"/>
    <property type="match status" value="1"/>
</dbReference>
<dbReference type="PANTHER" id="PTHR32361:SF9">
    <property type="entry name" value="FERRIC REDUCTASE TRANSMEMBRANE COMPONENT 3-RELATED"/>
    <property type="match status" value="1"/>
</dbReference>
<evidence type="ECO:0000256" key="5">
    <source>
        <dbReference type="ARBA" id="ARBA00022982"/>
    </source>
</evidence>
<keyword evidence="8" id="KW-0406">Ion transport</keyword>
<dbReference type="InterPro" id="IPR013130">
    <property type="entry name" value="Fe3_Rdtase_TM_dom"/>
</dbReference>
<dbReference type="STRING" id="1081102.A0A167URW2"/>
<dbReference type="Pfam" id="PF08030">
    <property type="entry name" value="NAD_binding_6"/>
    <property type="match status" value="1"/>
</dbReference>
<evidence type="ECO:0000256" key="9">
    <source>
        <dbReference type="ARBA" id="ARBA00023136"/>
    </source>
</evidence>
<evidence type="ECO:0000256" key="10">
    <source>
        <dbReference type="ARBA" id="ARBA00023180"/>
    </source>
</evidence>
<accession>A0A167URW2</accession>
<keyword evidence="4 12" id="KW-0812">Transmembrane</keyword>
<keyword evidence="5" id="KW-0249">Electron transport</keyword>
<name>A0A167URW2_9HYPO</name>
<evidence type="ECO:0000256" key="2">
    <source>
        <dbReference type="ARBA" id="ARBA00006278"/>
    </source>
</evidence>
<evidence type="ECO:0000256" key="7">
    <source>
        <dbReference type="ARBA" id="ARBA00023002"/>
    </source>
</evidence>
<keyword evidence="6 12" id="KW-1133">Transmembrane helix</keyword>
<gene>
    <name evidence="15" type="ORF">SPI_04702</name>
</gene>
<evidence type="ECO:0000256" key="12">
    <source>
        <dbReference type="SAM" id="Phobius"/>
    </source>
</evidence>
<keyword evidence="16" id="KW-1185">Reference proteome</keyword>
<dbReference type="SUPFAM" id="SSF52343">
    <property type="entry name" value="Ferredoxin reductase-like, C-terminal NADP-linked domain"/>
    <property type="match status" value="1"/>
</dbReference>
<dbReference type="GO" id="GO:0000293">
    <property type="term" value="F:ferric-chelate reductase activity"/>
    <property type="evidence" value="ECO:0007669"/>
    <property type="project" value="UniProtKB-ARBA"/>
</dbReference>
<dbReference type="Pfam" id="PF08022">
    <property type="entry name" value="FAD_binding_8"/>
    <property type="match status" value="1"/>
</dbReference>
<keyword evidence="9 12" id="KW-0472">Membrane</keyword>
<dbReference type="InterPro" id="IPR013112">
    <property type="entry name" value="FAD-bd_8"/>
</dbReference>
<evidence type="ECO:0000256" key="11">
    <source>
        <dbReference type="SAM" id="MobiDB-lite"/>
    </source>
</evidence>
<organism evidence="15 16">
    <name type="scientific">Niveomyces insectorum RCEF 264</name>
    <dbReference type="NCBI Taxonomy" id="1081102"/>
    <lineage>
        <taxon>Eukaryota</taxon>
        <taxon>Fungi</taxon>
        <taxon>Dikarya</taxon>
        <taxon>Ascomycota</taxon>
        <taxon>Pezizomycotina</taxon>
        <taxon>Sordariomycetes</taxon>
        <taxon>Hypocreomycetidae</taxon>
        <taxon>Hypocreales</taxon>
        <taxon>Cordycipitaceae</taxon>
        <taxon>Niveomyces</taxon>
    </lineage>
</organism>
<feature type="signal peptide" evidence="13">
    <location>
        <begin position="1"/>
        <end position="23"/>
    </location>
</feature>
<evidence type="ECO:0000256" key="3">
    <source>
        <dbReference type="ARBA" id="ARBA00022448"/>
    </source>
</evidence>
<comment type="similarity">
    <text evidence="2">Belongs to the ferric reductase (FRE) family.</text>
</comment>
<feature type="chain" id="PRO_5007893140" evidence="13">
    <location>
        <begin position="24"/>
        <end position="814"/>
    </location>
</feature>
<dbReference type="InterPro" id="IPR013121">
    <property type="entry name" value="Fe_red_NAD-bd_6"/>
</dbReference>
<proteinExistence type="inferred from homology"/>
<feature type="compositionally biased region" description="Basic and acidic residues" evidence="11">
    <location>
        <begin position="686"/>
        <end position="699"/>
    </location>
</feature>
<evidence type="ECO:0000256" key="4">
    <source>
        <dbReference type="ARBA" id="ARBA00022692"/>
    </source>
</evidence>
<reference evidence="15 16" key="1">
    <citation type="journal article" date="2016" name="Genome Biol. Evol.">
        <title>Divergent and convergent evolution of fungal pathogenicity.</title>
        <authorList>
            <person name="Shang Y."/>
            <person name="Xiao G."/>
            <person name="Zheng P."/>
            <person name="Cen K."/>
            <person name="Zhan S."/>
            <person name="Wang C."/>
        </authorList>
    </citation>
    <scope>NUCLEOTIDE SEQUENCE [LARGE SCALE GENOMIC DNA]</scope>
    <source>
        <strain evidence="15 16">RCEF 264</strain>
    </source>
</reference>
<dbReference type="OrthoDB" id="167398at2759"/>
<feature type="transmembrane region" description="Helical" evidence="12">
    <location>
        <begin position="385"/>
        <end position="403"/>
    </location>
</feature>
<comment type="subcellular location">
    <subcellularLocation>
        <location evidence="1">Membrane</location>
        <topology evidence="1">Multi-pass membrane protein</topology>
    </subcellularLocation>
</comment>
<feature type="transmembrane region" description="Helical" evidence="12">
    <location>
        <begin position="269"/>
        <end position="289"/>
    </location>
</feature>
<feature type="transmembrane region" description="Helical" evidence="12">
    <location>
        <begin position="340"/>
        <end position="365"/>
    </location>
</feature>
<evidence type="ECO:0000313" key="16">
    <source>
        <dbReference type="Proteomes" id="UP000076874"/>
    </source>
</evidence>
<dbReference type="InterPro" id="IPR017927">
    <property type="entry name" value="FAD-bd_FR_type"/>
</dbReference>
<feature type="transmembrane region" description="Helical" evidence="12">
    <location>
        <begin position="415"/>
        <end position="432"/>
    </location>
</feature>
<dbReference type="Gene3D" id="3.40.50.80">
    <property type="entry name" value="Nucleotide-binding domain of ferredoxin-NADP reductase (FNR) module"/>
    <property type="match status" value="1"/>
</dbReference>
<feature type="transmembrane region" description="Helical" evidence="12">
    <location>
        <begin position="177"/>
        <end position="205"/>
    </location>
</feature>
<dbReference type="Proteomes" id="UP000076874">
    <property type="component" value="Unassembled WGS sequence"/>
</dbReference>
<keyword evidence="10" id="KW-0325">Glycoprotein</keyword>
<evidence type="ECO:0000256" key="13">
    <source>
        <dbReference type="SAM" id="SignalP"/>
    </source>
</evidence>
<keyword evidence="3" id="KW-0813">Transport</keyword>
<protein>
    <submittedName>
        <fullName evidence="15">Ferric reductase transmembrane component 4</fullName>
    </submittedName>
</protein>
<dbReference type="EMBL" id="AZHD01000007">
    <property type="protein sequence ID" value="OAA61843.1"/>
    <property type="molecule type" value="Genomic_DNA"/>
</dbReference>
<dbReference type="GO" id="GO:0006826">
    <property type="term" value="P:iron ion transport"/>
    <property type="evidence" value="ECO:0007669"/>
    <property type="project" value="TreeGrafter"/>
</dbReference>
<keyword evidence="13" id="KW-0732">Signal</keyword>
<dbReference type="GO" id="GO:0006879">
    <property type="term" value="P:intracellular iron ion homeostasis"/>
    <property type="evidence" value="ECO:0007669"/>
    <property type="project" value="TreeGrafter"/>
</dbReference>
<feature type="region of interest" description="Disordered" evidence="11">
    <location>
        <begin position="667"/>
        <end position="707"/>
    </location>
</feature>
<dbReference type="AlphaFoldDB" id="A0A167URW2"/>
<feature type="domain" description="FAD-binding FR-type" evidence="14">
    <location>
        <begin position="464"/>
        <end position="591"/>
    </location>
</feature>
<dbReference type="PANTHER" id="PTHR32361">
    <property type="entry name" value="FERRIC/CUPRIC REDUCTASE TRANSMEMBRANE COMPONENT"/>
    <property type="match status" value="1"/>
</dbReference>
<dbReference type="GO" id="GO:0015677">
    <property type="term" value="P:copper ion import"/>
    <property type="evidence" value="ECO:0007669"/>
    <property type="project" value="TreeGrafter"/>
</dbReference>
<comment type="caution">
    <text evidence="15">The sequence shown here is derived from an EMBL/GenBank/DDBJ whole genome shotgun (WGS) entry which is preliminary data.</text>
</comment>
<dbReference type="GO" id="GO:0005886">
    <property type="term" value="C:plasma membrane"/>
    <property type="evidence" value="ECO:0007669"/>
    <property type="project" value="TreeGrafter"/>
</dbReference>
<evidence type="ECO:0000256" key="6">
    <source>
        <dbReference type="ARBA" id="ARBA00022989"/>
    </source>
</evidence>
<dbReference type="Pfam" id="PF01794">
    <property type="entry name" value="Ferric_reduct"/>
    <property type="match status" value="1"/>
</dbReference>
<sequence length="814" mass="90744">MNITNFIAALLGLWLVSLRVAWADQTDRPVVSTYCFHVIYMEVGVYTFEPPSKASDGSSGTKEKRAKAKIGKGACNQEIEAVSLYAAAVSYCSPSQLAATVPYWQSLCKAAGTPLMDVTDIVARTTKEYAATLPRLNPNVNKTSKTITEPVLLDESYYRLVERSDYTNDWMQYKHLLYGWGIFGFWAGILVLGMLQKAYASLWVLRRSRTLVKGRGDAEQAGVTSTTKAGAVHLLWHRLRTWLVIPAGLAPLSHRHQQYILWATIPRRLDLLIVVAYWIILIVLCFVGYESFPENTRFNSTGYENFYLAASRAGILAYASLPMLYLFGGRNNIFLWATNFSFRSFVIFHRNIAVAVTLLLISHAICYTVQYKVYTDKYIAAHVQNYFYMGVIALVSLCLLCVSSHRWVRQKYYEVFLVTHVVLGILVAYGAVRHVQKTMKNYMGHLWPVAGVWLFDRTVRIARILYCNIRVARSKRVVKTPSSIVRYIPDANLIEITVTAATQIPRAGPGQHYYLYQPFTLRGWENHPFSLAAFGPATAAGADSGEQQLVFFARPHDGWTRRLQKQCQAAPEHVIQPQLFIEGPYGHRSPVHLFDTVVLVAGGSGITSALPYVLEHVRRAGVGRTKTTKLQLVWSTRQRAMIDYMTEGVLQPALVRSDFEPVFNCTDSTAVGNNEKKSSRQQRNSAFDEKSPVEQETQLRSDLVTASDSDSAGATHAVCEAGDKAIAQADVSTPSSASSVINERGSRGVLVSHARPDVCAHIAALVEQAKQTSSTIAVLVCGPSKMADDTRRAVFEAMRGGFLGIEYFEETFGW</sequence>
<dbReference type="InterPro" id="IPR039261">
    <property type="entry name" value="FNR_nucleotide-bd"/>
</dbReference>
<dbReference type="InterPro" id="IPR051410">
    <property type="entry name" value="Ferric/Cupric_Reductase"/>
</dbReference>
<evidence type="ECO:0000259" key="14">
    <source>
        <dbReference type="PROSITE" id="PS51384"/>
    </source>
</evidence>